<gene>
    <name evidence="1" type="ORF">NITFAB_0725</name>
</gene>
<evidence type="ECO:0000313" key="1">
    <source>
        <dbReference type="EMBL" id="SPS05136.1"/>
    </source>
</evidence>
<dbReference type="EMBL" id="LS423452">
    <property type="protein sequence ID" value="SPS05136.1"/>
    <property type="molecule type" value="Genomic_DNA"/>
</dbReference>
<accession>A0A2X0SH52</accession>
<proteinExistence type="predicted"/>
<organism evidence="1">
    <name type="scientific">Candidatus Nitrotoga fabula</name>
    <dbReference type="NCBI Taxonomy" id="2182327"/>
    <lineage>
        <taxon>Bacteria</taxon>
        <taxon>Pseudomonadati</taxon>
        <taxon>Pseudomonadota</taxon>
        <taxon>Betaproteobacteria</taxon>
        <taxon>Nitrosomonadales</taxon>
        <taxon>Gallionellaceae</taxon>
        <taxon>Candidatus Nitrotoga</taxon>
    </lineage>
</organism>
<sequence>MNIMEFSNATVIPDANHPDAFLYVPKIPAIAAGPDGKPQFNLLTAGPVSFLQLTGSWGLNHDEIAVLRKELATRTGLNEDILQLQPAPCSVHDAALLLGDEAGSFTVLQQSKSSGVPPYHAAFNVMLNTEQLQTVRDALGGKRGLLAFRYDIRFRLSPAISSITEWLETSRIRSLNGNSVTRDTGSCFTETRTTGDAAGEIMQFYAQLDAADWNAAR</sequence>
<dbReference type="AlphaFoldDB" id="A0A2X0SH52"/>
<reference evidence="1" key="1">
    <citation type="submission" date="2018-05" db="EMBL/GenBank/DDBJ databases">
        <authorList>
            <person name="Lanie J.A."/>
            <person name="Ng W.-L."/>
            <person name="Kazmierczak K.M."/>
            <person name="Andrzejewski T.M."/>
            <person name="Davidsen T.M."/>
            <person name="Wayne K.J."/>
            <person name="Tettelin H."/>
            <person name="Glass J.I."/>
            <person name="Rusch D."/>
            <person name="Podicherti R."/>
            <person name="Tsui H.-C.T."/>
            <person name="Winkler M.E."/>
        </authorList>
    </citation>
    <scope>NUCLEOTIDE SEQUENCE</scope>
    <source>
        <strain evidence="1">KNB</strain>
    </source>
</reference>
<name>A0A2X0SH52_9PROT</name>
<protein>
    <submittedName>
        <fullName evidence="1">Uncharacterized protein</fullName>
    </submittedName>
</protein>